<organism evidence="1 2">
    <name type="scientific">Sulfobacillus harzensis</name>
    <dbReference type="NCBI Taxonomy" id="2729629"/>
    <lineage>
        <taxon>Bacteria</taxon>
        <taxon>Bacillati</taxon>
        <taxon>Bacillota</taxon>
        <taxon>Clostridia</taxon>
        <taxon>Eubacteriales</taxon>
        <taxon>Clostridiales Family XVII. Incertae Sedis</taxon>
        <taxon>Sulfobacillus</taxon>
    </lineage>
</organism>
<dbReference type="AlphaFoldDB" id="A0A7Y0Q5S6"/>
<dbReference type="EMBL" id="JABBVZ010000129">
    <property type="protein sequence ID" value="NMP24619.1"/>
    <property type="molecule type" value="Genomic_DNA"/>
</dbReference>
<sequence length="153" mass="16997">MSVTMMNGATRLEPSEVYVGMVVGIGKTPEEAQKAVVIGKDPVSADDSMMFVVLYLDGAYDTYQRVGPDSSLWAVTETGRRSPSELQRIQANRDVLDWYYRPHFPLPRTLEVQAVTLNSITWTVHLVVGVKPAEPEAKGDALVRETAESEEKR</sequence>
<dbReference type="Proteomes" id="UP000533476">
    <property type="component" value="Unassembled WGS sequence"/>
</dbReference>
<keyword evidence="2" id="KW-1185">Reference proteome</keyword>
<protein>
    <submittedName>
        <fullName evidence="1">Uncharacterized protein</fullName>
    </submittedName>
</protein>
<evidence type="ECO:0000313" key="2">
    <source>
        <dbReference type="Proteomes" id="UP000533476"/>
    </source>
</evidence>
<dbReference type="RefSeq" id="WP_169102829.1">
    <property type="nucleotide sequence ID" value="NZ_JABBVZ010000129.1"/>
</dbReference>
<proteinExistence type="predicted"/>
<comment type="caution">
    <text evidence="1">The sequence shown here is derived from an EMBL/GenBank/DDBJ whole genome shotgun (WGS) entry which is preliminary data.</text>
</comment>
<gene>
    <name evidence="1" type="ORF">HIJ39_20095</name>
</gene>
<name>A0A7Y0Q5S6_9FIRM</name>
<reference evidence="1 2" key="1">
    <citation type="submission" date="2020-04" db="EMBL/GenBank/DDBJ databases">
        <authorList>
            <person name="Zhang R."/>
            <person name="Schippers A."/>
        </authorList>
    </citation>
    <scope>NUCLEOTIDE SEQUENCE [LARGE SCALE GENOMIC DNA]</scope>
    <source>
        <strain evidence="1 2">DSM 109850</strain>
    </source>
</reference>
<evidence type="ECO:0000313" key="1">
    <source>
        <dbReference type="EMBL" id="NMP24619.1"/>
    </source>
</evidence>
<accession>A0A7Y0Q5S6</accession>